<evidence type="ECO:0000313" key="12">
    <source>
        <dbReference type="Proteomes" id="UP000295345"/>
    </source>
</evidence>
<organism evidence="11 12">
    <name type="scientific">Streptomyces hainanensis</name>
    <dbReference type="NCBI Taxonomy" id="402648"/>
    <lineage>
        <taxon>Bacteria</taxon>
        <taxon>Bacillati</taxon>
        <taxon>Actinomycetota</taxon>
        <taxon>Actinomycetes</taxon>
        <taxon>Kitasatosporales</taxon>
        <taxon>Streptomycetaceae</taxon>
        <taxon>Streptomyces</taxon>
    </lineage>
</organism>
<evidence type="ECO:0000256" key="8">
    <source>
        <dbReference type="ARBA" id="ARBA00022989"/>
    </source>
</evidence>
<feature type="transmembrane region" description="Helical" evidence="10">
    <location>
        <begin position="299"/>
        <end position="316"/>
    </location>
</feature>
<keyword evidence="7" id="KW-0256">Endoplasmic reticulum</keyword>
<accession>A0A4R4THS3</accession>
<dbReference type="PANTHER" id="PTHR12468:SF2">
    <property type="entry name" value="GPI MANNOSYLTRANSFERASE 2"/>
    <property type="match status" value="1"/>
</dbReference>
<dbReference type="AlphaFoldDB" id="A0A4R4THS3"/>
<evidence type="ECO:0000256" key="1">
    <source>
        <dbReference type="ARBA" id="ARBA00004477"/>
    </source>
</evidence>
<comment type="caution">
    <text evidence="11">The sequence shown here is derived from an EMBL/GenBank/DDBJ whole genome shotgun (WGS) entry which is preliminary data.</text>
</comment>
<evidence type="ECO:0000256" key="6">
    <source>
        <dbReference type="ARBA" id="ARBA00022692"/>
    </source>
</evidence>
<feature type="transmembrane region" description="Helical" evidence="10">
    <location>
        <begin position="322"/>
        <end position="338"/>
    </location>
</feature>
<keyword evidence="3" id="KW-0337">GPI-anchor biosynthesis</keyword>
<evidence type="ECO:0000256" key="3">
    <source>
        <dbReference type="ARBA" id="ARBA00022502"/>
    </source>
</evidence>
<comment type="subcellular location">
    <subcellularLocation>
        <location evidence="1">Endoplasmic reticulum membrane</location>
        <topology evidence="1">Multi-pass membrane protein</topology>
    </subcellularLocation>
</comment>
<feature type="transmembrane region" description="Helical" evidence="10">
    <location>
        <begin position="271"/>
        <end position="292"/>
    </location>
</feature>
<keyword evidence="12" id="KW-1185">Reference proteome</keyword>
<keyword evidence="6 10" id="KW-0812">Transmembrane</keyword>
<evidence type="ECO:0000256" key="7">
    <source>
        <dbReference type="ARBA" id="ARBA00022824"/>
    </source>
</evidence>
<dbReference type="GO" id="GO:0006506">
    <property type="term" value="P:GPI anchor biosynthetic process"/>
    <property type="evidence" value="ECO:0007669"/>
    <property type="project" value="UniProtKB-UniPathway"/>
</dbReference>
<feature type="transmembrane region" description="Helical" evidence="10">
    <location>
        <begin position="89"/>
        <end position="108"/>
    </location>
</feature>
<comment type="pathway">
    <text evidence="2">Glycolipid biosynthesis; glycosylphosphatidylinositol-anchor biosynthesis.</text>
</comment>
<dbReference type="GO" id="GO:0004376">
    <property type="term" value="F:GPI mannosyltransferase activity"/>
    <property type="evidence" value="ECO:0007669"/>
    <property type="project" value="InterPro"/>
</dbReference>
<name>A0A4R4THS3_9ACTN</name>
<feature type="transmembrane region" description="Helical" evidence="10">
    <location>
        <begin position="164"/>
        <end position="194"/>
    </location>
</feature>
<keyword evidence="9 10" id="KW-0472">Membrane</keyword>
<dbReference type="EMBL" id="SMKI01000176">
    <property type="protein sequence ID" value="TDC73899.1"/>
    <property type="molecule type" value="Genomic_DNA"/>
</dbReference>
<sequence length="368" mass="40544">MLWIYLLTRLALVAVSYVASWLAPGPDARTPANWLSVWERWDWGHYQAIAEHGYFGSSPGVDPALVDRVAFFPGFPLALRAVHAVVGNWTVAGLLISLVSGAVAVVALGRLAGLGRADGPLAGRRAVTFLLLSPSAIFLAAGYTESLFLAFALPAWLAARRHHWALAGALAAGATTVRISGVFLAAALVVEFLLAHRGRWAGALRSAPWCLLPALPIAGYLGYLWARTGDPMAWKHAQERGWHREFHWPHEAFLNTWRAAFDNLQTTGFAIGFQLELLAVTVGVALLTVLLLRHRWAEAVYVGLTLWALTTSYWFFSVPRATLLWWPLWIGLAHWSLRRAWVREAYLLVVAPLMVVLAVMFTSGRWAG</sequence>
<evidence type="ECO:0000313" key="11">
    <source>
        <dbReference type="EMBL" id="TDC73899.1"/>
    </source>
</evidence>
<reference evidence="11 12" key="1">
    <citation type="submission" date="2019-03" db="EMBL/GenBank/DDBJ databases">
        <title>Draft genome sequences of novel Actinobacteria.</title>
        <authorList>
            <person name="Sahin N."/>
            <person name="Ay H."/>
            <person name="Saygin H."/>
        </authorList>
    </citation>
    <scope>NUCLEOTIDE SEQUENCE [LARGE SCALE GENOMIC DNA]</scope>
    <source>
        <strain evidence="11 12">DSM 41900</strain>
    </source>
</reference>
<keyword evidence="8 10" id="KW-1133">Transmembrane helix</keyword>
<dbReference type="PANTHER" id="PTHR12468">
    <property type="entry name" value="GPI MANNOSYLTRANSFERASE 2"/>
    <property type="match status" value="1"/>
</dbReference>
<evidence type="ECO:0000256" key="10">
    <source>
        <dbReference type="SAM" id="Phobius"/>
    </source>
</evidence>
<evidence type="ECO:0000256" key="2">
    <source>
        <dbReference type="ARBA" id="ARBA00004687"/>
    </source>
</evidence>
<keyword evidence="5" id="KW-0808">Transferase</keyword>
<feature type="transmembrane region" description="Helical" evidence="10">
    <location>
        <begin position="129"/>
        <end position="158"/>
    </location>
</feature>
<keyword evidence="4" id="KW-0328">Glycosyltransferase</keyword>
<dbReference type="Proteomes" id="UP000295345">
    <property type="component" value="Unassembled WGS sequence"/>
</dbReference>
<evidence type="ECO:0000256" key="5">
    <source>
        <dbReference type="ARBA" id="ARBA00022679"/>
    </source>
</evidence>
<evidence type="ECO:0000256" key="9">
    <source>
        <dbReference type="ARBA" id="ARBA00023136"/>
    </source>
</evidence>
<evidence type="ECO:0008006" key="13">
    <source>
        <dbReference type="Google" id="ProtNLM"/>
    </source>
</evidence>
<feature type="transmembrane region" description="Helical" evidence="10">
    <location>
        <begin position="206"/>
        <end position="226"/>
    </location>
</feature>
<dbReference type="OrthoDB" id="151635at2"/>
<evidence type="ECO:0000256" key="4">
    <source>
        <dbReference type="ARBA" id="ARBA00022676"/>
    </source>
</evidence>
<protein>
    <recommendedName>
        <fullName evidence="13">Glycosyltransferase RgtA/B/C/D-like domain-containing protein</fullName>
    </recommendedName>
</protein>
<feature type="transmembrane region" description="Helical" evidence="10">
    <location>
        <begin position="345"/>
        <end position="367"/>
    </location>
</feature>
<dbReference type="GO" id="GO:0016020">
    <property type="term" value="C:membrane"/>
    <property type="evidence" value="ECO:0007669"/>
    <property type="project" value="GOC"/>
</dbReference>
<dbReference type="GO" id="GO:0031501">
    <property type="term" value="C:mannosyltransferase complex"/>
    <property type="evidence" value="ECO:0007669"/>
    <property type="project" value="TreeGrafter"/>
</dbReference>
<dbReference type="GO" id="GO:0000009">
    <property type="term" value="F:alpha-1,6-mannosyltransferase activity"/>
    <property type="evidence" value="ECO:0007669"/>
    <property type="project" value="InterPro"/>
</dbReference>
<gene>
    <name evidence="11" type="ORF">E1283_17720</name>
</gene>
<dbReference type="InterPro" id="IPR007315">
    <property type="entry name" value="PIG-V/Gpi18"/>
</dbReference>
<proteinExistence type="predicted"/>
<dbReference type="UniPathway" id="UPA00196"/>